<dbReference type="OMA" id="VCLWNAQ"/>
<dbReference type="SMART" id="SM00320">
    <property type="entry name" value="WD40"/>
    <property type="match status" value="6"/>
</dbReference>
<dbReference type="InterPro" id="IPR020472">
    <property type="entry name" value="WD40_PAC1"/>
</dbReference>
<dbReference type="PRINTS" id="PR00320">
    <property type="entry name" value="GPROTEINBRPT"/>
</dbReference>
<organism evidence="4 5">
    <name type="scientific">Eptatretus burgeri</name>
    <name type="common">Inshore hagfish</name>
    <dbReference type="NCBI Taxonomy" id="7764"/>
    <lineage>
        <taxon>Eukaryota</taxon>
        <taxon>Metazoa</taxon>
        <taxon>Chordata</taxon>
        <taxon>Craniata</taxon>
        <taxon>Vertebrata</taxon>
        <taxon>Cyclostomata</taxon>
        <taxon>Myxini</taxon>
        <taxon>Myxiniformes</taxon>
        <taxon>Myxinidae</taxon>
        <taxon>Eptatretinae</taxon>
        <taxon>Eptatretus</taxon>
    </lineage>
</organism>
<evidence type="ECO:0000313" key="5">
    <source>
        <dbReference type="Proteomes" id="UP000694388"/>
    </source>
</evidence>
<evidence type="ECO:0000256" key="1">
    <source>
        <dbReference type="ARBA" id="ARBA00022574"/>
    </source>
</evidence>
<keyword evidence="1 3" id="KW-0853">WD repeat</keyword>
<dbReference type="InterPro" id="IPR036322">
    <property type="entry name" value="WD40_repeat_dom_sf"/>
</dbReference>
<evidence type="ECO:0000256" key="3">
    <source>
        <dbReference type="PROSITE-ProRule" id="PRU00221"/>
    </source>
</evidence>
<dbReference type="Gene3D" id="2.130.10.10">
    <property type="entry name" value="YVTN repeat-like/Quinoprotein amine dehydrogenase"/>
    <property type="match status" value="2"/>
</dbReference>
<reference evidence="4" key="1">
    <citation type="submission" date="2025-05" db="UniProtKB">
        <authorList>
            <consortium name="Ensembl"/>
        </authorList>
    </citation>
    <scope>IDENTIFICATION</scope>
</reference>
<dbReference type="AlphaFoldDB" id="A0A8C4NI28"/>
<evidence type="ECO:0000313" key="4">
    <source>
        <dbReference type="Ensembl" id="ENSEBUP00000006238.1"/>
    </source>
</evidence>
<dbReference type="Ensembl" id="ENSEBUT00000006718.1">
    <property type="protein sequence ID" value="ENSEBUP00000006265.1"/>
    <property type="gene ID" value="ENSEBUG00000004145.1"/>
</dbReference>
<dbReference type="GO" id="GO:0005765">
    <property type="term" value="C:lysosomal membrane"/>
    <property type="evidence" value="ECO:0007669"/>
    <property type="project" value="TreeGrafter"/>
</dbReference>
<dbReference type="PROSITE" id="PS50082">
    <property type="entry name" value="WD_REPEATS_2"/>
    <property type="match status" value="3"/>
</dbReference>
<feature type="repeat" description="WD" evidence="3">
    <location>
        <begin position="34"/>
        <end position="74"/>
    </location>
</feature>
<dbReference type="PANTHER" id="PTHR22805:SF2">
    <property type="entry name" value="WD REPEAT-CONTAINING PROTEIN 41"/>
    <property type="match status" value="1"/>
</dbReference>
<sequence>MLSRLLGRRYPTENKVPQVADEQPANPFTELQVLSGHTDIVRYLLPLDHYRFVSAGDDGTIIVWNFQTGERLCVLHGHTLPISALATLSCPVNLDMLDPHPLLLLSASSDRTIHMWDVESQSLLKALGDHNCSVKCLLVLRREDLWLAGGSTLLLWNRGGDLLYKMMGNFEEDICSMIEIADSRVVAAVGKDLAVYRLAFCSFSESAAQWGLRELAMLKSHSDDVHSLLHVSDGCFVSGSLSGEMVVWSGVSLVALQKIKVDEDTPGKCLEHNSQLYPSGIYYLSSSRQLLFAAVGCGVCVYDLVTQRVVAWRGAAHGSRVTAITGLRDSDLLVSSSEDGTAHLWKLQPYTAQSAFLSYAGVFNLLRGPGFSGQIPVTNRWNLELEGDLVGHSGAVEALLDLGSWGLVTCSADHLLIIWRNGDTWPDVIHSREDHQEAKFMSTKKEKV</sequence>
<dbReference type="Proteomes" id="UP000694388">
    <property type="component" value="Unplaced"/>
</dbReference>
<dbReference type="Pfam" id="PF25178">
    <property type="entry name" value="Beta-prop_WDR41"/>
    <property type="match status" value="1"/>
</dbReference>
<dbReference type="InterPro" id="IPR001680">
    <property type="entry name" value="WD40_rpt"/>
</dbReference>
<feature type="repeat" description="WD" evidence="3">
    <location>
        <begin position="314"/>
        <end position="348"/>
    </location>
</feature>
<dbReference type="InterPro" id="IPR019775">
    <property type="entry name" value="WD40_repeat_CS"/>
</dbReference>
<feature type="repeat" description="WD" evidence="3">
    <location>
        <begin position="103"/>
        <end position="126"/>
    </location>
</feature>
<dbReference type="InterPro" id="IPR015943">
    <property type="entry name" value="WD40/YVTN_repeat-like_dom_sf"/>
</dbReference>
<dbReference type="PROSITE" id="PS50294">
    <property type="entry name" value="WD_REPEATS_REGION"/>
    <property type="match status" value="1"/>
</dbReference>
<dbReference type="PROSITE" id="PS00678">
    <property type="entry name" value="WD_REPEATS_1"/>
    <property type="match status" value="1"/>
</dbReference>
<keyword evidence="5" id="KW-1185">Reference proteome</keyword>
<name>A0A8C4NI28_EPTBU</name>
<keyword evidence="2" id="KW-0677">Repeat</keyword>
<proteinExistence type="predicted"/>
<dbReference type="PANTHER" id="PTHR22805">
    <property type="entry name" value="WDR41-RELATED"/>
    <property type="match status" value="1"/>
</dbReference>
<dbReference type="GO" id="GO:0010506">
    <property type="term" value="P:regulation of autophagy"/>
    <property type="evidence" value="ECO:0007669"/>
    <property type="project" value="InterPro"/>
</dbReference>
<accession>A0A8C4NI28</accession>
<dbReference type="InterPro" id="IPR040102">
    <property type="entry name" value="WDR41"/>
</dbReference>
<evidence type="ECO:0000256" key="2">
    <source>
        <dbReference type="ARBA" id="ARBA00022737"/>
    </source>
</evidence>
<protein>
    <submittedName>
        <fullName evidence="4">WD repeat domain 41</fullName>
    </submittedName>
</protein>
<dbReference type="Ensembl" id="ENSEBUT00000006692.1">
    <property type="protein sequence ID" value="ENSEBUP00000006238.1"/>
    <property type="gene ID" value="ENSEBUG00000004145.1"/>
</dbReference>
<dbReference type="SUPFAM" id="SSF50978">
    <property type="entry name" value="WD40 repeat-like"/>
    <property type="match status" value="1"/>
</dbReference>
<dbReference type="GeneTree" id="ENSGT00390000017026"/>